<sequence length="318" mass="37162">MDVKRKQNESFEKYVCHWRKLAIKVGPPMSEREMVKAFIRTLEELFHERLLGLVNHRFSKVVEQGEMIEQDIKSGKFTVVSKLKVLAKRKTKGKGKKDMGSIVIERGRFKRKKPSRSRKFHYFLLYNLLLKTRSLTQKGHVTDNCHALHHEVQDLIGKSEFKSLMDVEQAYDPSMNMISVEESLDNPLELIIPKSEIIEKFNQMHFRLKGKAITSDESKPIAEMVTRVEFLRLQGKLKNMQLVNEILWDRTRAIEEKMDEWTGWEQSNTGIFGYFISEEVPTPIQSQCVATNVTSKTKKDKRILTPQPLMLIELFQHL</sequence>
<evidence type="ECO:0000313" key="2">
    <source>
        <dbReference type="Proteomes" id="UP001630127"/>
    </source>
</evidence>
<reference evidence="1 2" key="1">
    <citation type="submission" date="2024-11" db="EMBL/GenBank/DDBJ databases">
        <title>A near-complete genome assembly of Cinchona calisaya.</title>
        <authorList>
            <person name="Lian D.C."/>
            <person name="Zhao X.W."/>
            <person name="Wei L."/>
        </authorList>
    </citation>
    <scope>NUCLEOTIDE SEQUENCE [LARGE SCALE GENOMIC DNA]</scope>
    <source>
        <tissue evidence="1">Nenye</tissue>
    </source>
</reference>
<organism evidence="1 2">
    <name type="scientific">Cinchona calisaya</name>
    <dbReference type="NCBI Taxonomy" id="153742"/>
    <lineage>
        <taxon>Eukaryota</taxon>
        <taxon>Viridiplantae</taxon>
        <taxon>Streptophyta</taxon>
        <taxon>Embryophyta</taxon>
        <taxon>Tracheophyta</taxon>
        <taxon>Spermatophyta</taxon>
        <taxon>Magnoliopsida</taxon>
        <taxon>eudicotyledons</taxon>
        <taxon>Gunneridae</taxon>
        <taxon>Pentapetalae</taxon>
        <taxon>asterids</taxon>
        <taxon>lamiids</taxon>
        <taxon>Gentianales</taxon>
        <taxon>Rubiaceae</taxon>
        <taxon>Cinchonoideae</taxon>
        <taxon>Cinchoneae</taxon>
        <taxon>Cinchona</taxon>
    </lineage>
</organism>
<dbReference type="PANTHER" id="PTHR32108">
    <property type="entry name" value="DNA-DIRECTED RNA POLYMERASE SUBUNIT ALPHA"/>
    <property type="match status" value="1"/>
</dbReference>
<comment type="caution">
    <text evidence="1">The sequence shown here is derived from an EMBL/GenBank/DDBJ whole genome shotgun (WGS) entry which is preliminary data.</text>
</comment>
<accession>A0ABD2Z4R0</accession>
<dbReference type="EMBL" id="JBJUIK010000011">
    <property type="protein sequence ID" value="KAL3513367.1"/>
    <property type="molecule type" value="Genomic_DNA"/>
</dbReference>
<gene>
    <name evidence="1" type="ORF">ACH5RR_026084</name>
</gene>
<dbReference type="Proteomes" id="UP001630127">
    <property type="component" value="Unassembled WGS sequence"/>
</dbReference>
<name>A0ABD2Z4R0_9GENT</name>
<protein>
    <submittedName>
        <fullName evidence="1">Uncharacterized protein</fullName>
    </submittedName>
</protein>
<proteinExistence type="predicted"/>
<keyword evidence="2" id="KW-1185">Reference proteome</keyword>
<dbReference type="AlphaFoldDB" id="A0ABD2Z4R0"/>
<dbReference type="PANTHER" id="PTHR32108:SF9">
    <property type="entry name" value="REVERSE TRANSCRIPTASE RNASE H-LIKE DOMAIN-CONTAINING PROTEIN"/>
    <property type="match status" value="1"/>
</dbReference>
<evidence type="ECO:0000313" key="1">
    <source>
        <dbReference type="EMBL" id="KAL3513367.1"/>
    </source>
</evidence>